<organism evidence="1 2">
    <name type="scientific">Pseudomonas citronellolis</name>
    <dbReference type="NCBI Taxonomy" id="53408"/>
    <lineage>
        <taxon>Bacteria</taxon>
        <taxon>Pseudomonadati</taxon>
        <taxon>Pseudomonadota</taxon>
        <taxon>Gammaproteobacteria</taxon>
        <taxon>Pseudomonadales</taxon>
        <taxon>Pseudomonadaceae</taxon>
        <taxon>Pseudomonas</taxon>
    </lineage>
</organism>
<dbReference type="EMBL" id="CP015879">
    <property type="protein sequence ID" value="ANI18908.1"/>
    <property type="molecule type" value="Genomic_DNA"/>
</dbReference>
<reference evidence="1 2" key="1">
    <citation type="submission" date="2016-05" db="EMBL/GenBank/DDBJ databases">
        <title>Genome Sequence of Pseudomonas citronellolis Strain SJTE-3, an Estrogens and Persistent Organic Pollutants degradation strain.</title>
        <authorList>
            <person name="Liang R."/>
        </authorList>
    </citation>
    <scope>NUCLEOTIDE SEQUENCE [LARGE SCALE GENOMIC DNA]</scope>
    <source>
        <strain evidence="1 2">SJTE-3</strain>
        <plasmid evidence="2">Plasmid prbl16</plasmid>
    </source>
</reference>
<dbReference type="RefSeq" id="WP_042857366.1">
    <property type="nucleotide sequence ID" value="NZ_CP015879.1"/>
</dbReference>
<name>A0A1A9KN16_9PSED</name>
<protein>
    <submittedName>
        <fullName evidence="1">Uncharacterized protein</fullName>
    </submittedName>
</protein>
<geneLocation type="plasmid" evidence="2">
    <name>prbl16</name>
</geneLocation>
<sequence length="237" mass="26647">MNVTFTYSYNHSIVPPRCRLPRTVREHDGLITVEIREIPPEQAPVAIISRNNSDQGHDPVEYRTFEGCLWTNCKLFAGARDNKAEGGPNATHRMPEPKISLVTESVTLSHWEQGIYIGAYQGKAGIDEYLERWARDRIIIDGQLFLPVGEPMYVVMTFGLSNNHGGTSLHCTDFLNANIKDSSYFSILEFDRALEYARQVAANRGDTIKFSVDPGFEFQVLIPKAVQWKNPGLSVAT</sequence>
<keyword evidence="1" id="KW-0614">Plasmid</keyword>
<accession>A0A1A9KN16</accession>
<proteinExistence type="predicted"/>
<dbReference type="Proteomes" id="UP000077748">
    <property type="component" value="Plasmid pRBL16"/>
</dbReference>
<dbReference type="AlphaFoldDB" id="A0A1A9KN16"/>
<evidence type="ECO:0000313" key="1">
    <source>
        <dbReference type="EMBL" id="ANI18908.1"/>
    </source>
</evidence>
<gene>
    <name evidence="1" type="ORF">A9C11_33180</name>
</gene>
<evidence type="ECO:0000313" key="2">
    <source>
        <dbReference type="Proteomes" id="UP000077748"/>
    </source>
</evidence>